<evidence type="ECO:0000256" key="2">
    <source>
        <dbReference type="ARBA" id="ARBA00022840"/>
    </source>
</evidence>
<sequence length="199" mass="21636">MIFEGLSLKIEAKKSTALVGCSGSGKSTVINLIERFYDPLRGTVNLRIMRKHVALVSREPNLFEGTIKENIAYGASESVDESEVIGVQLSGGQKQGLAIARAILKNPVILPLDEATSALDSRSEKVVQEALDQVMLGRTSVVVAHRLTTIRNCDEIIVLDKGNVVEKGTHLSLMEKGLTGSYCSLVTLQQKPTNKKFLE</sequence>
<evidence type="ECO:0000313" key="4">
    <source>
        <dbReference type="EMBL" id="KAK9119580.1"/>
    </source>
</evidence>
<accession>A0AAP0IQW3</accession>
<dbReference type="PANTHER" id="PTHR24221:SF528">
    <property type="entry name" value="ABC TRANSPORTER B FAMILY MEMBER 15"/>
    <property type="match status" value="1"/>
</dbReference>
<evidence type="ECO:0000313" key="5">
    <source>
        <dbReference type="Proteomes" id="UP001419268"/>
    </source>
</evidence>
<dbReference type="InterPro" id="IPR003593">
    <property type="entry name" value="AAA+_ATPase"/>
</dbReference>
<dbReference type="Proteomes" id="UP001419268">
    <property type="component" value="Unassembled WGS sequence"/>
</dbReference>
<dbReference type="GO" id="GO:0005524">
    <property type="term" value="F:ATP binding"/>
    <property type="evidence" value="ECO:0007669"/>
    <property type="project" value="UniProtKB-KW"/>
</dbReference>
<evidence type="ECO:0000256" key="1">
    <source>
        <dbReference type="ARBA" id="ARBA00022741"/>
    </source>
</evidence>
<dbReference type="Pfam" id="PF00005">
    <property type="entry name" value="ABC_tran"/>
    <property type="match status" value="1"/>
</dbReference>
<keyword evidence="5" id="KW-1185">Reference proteome</keyword>
<gene>
    <name evidence="4" type="ORF">Scep_017673</name>
</gene>
<dbReference type="InterPro" id="IPR003439">
    <property type="entry name" value="ABC_transporter-like_ATP-bd"/>
</dbReference>
<dbReference type="AlphaFoldDB" id="A0AAP0IQW3"/>
<proteinExistence type="predicted"/>
<feature type="domain" description="ABC transporter" evidence="3">
    <location>
        <begin position="1"/>
        <end position="186"/>
    </location>
</feature>
<reference evidence="4 5" key="1">
    <citation type="submission" date="2024-01" db="EMBL/GenBank/DDBJ databases">
        <title>Genome assemblies of Stephania.</title>
        <authorList>
            <person name="Yang L."/>
        </authorList>
    </citation>
    <scope>NUCLEOTIDE SEQUENCE [LARGE SCALE GENOMIC DNA]</scope>
    <source>
        <strain evidence="4">JXDWG</strain>
        <tissue evidence="4">Leaf</tissue>
    </source>
</reference>
<dbReference type="SMART" id="SM00382">
    <property type="entry name" value="AAA"/>
    <property type="match status" value="1"/>
</dbReference>
<dbReference type="GO" id="GO:0016887">
    <property type="term" value="F:ATP hydrolysis activity"/>
    <property type="evidence" value="ECO:0007669"/>
    <property type="project" value="InterPro"/>
</dbReference>
<dbReference type="PANTHER" id="PTHR24221">
    <property type="entry name" value="ATP-BINDING CASSETTE SUB-FAMILY B"/>
    <property type="match status" value="1"/>
</dbReference>
<dbReference type="GO" id="GO:0016020">
    <property type="term" value="C:membrane"/>
    <property type="evidence" value="ECO:0007669"/>
    <property type="project" value="TreeGrafter"/>
</dbReference>
<protein>
    <recommendedName>
        <fullName evidence="3">ABC transporter domain-containing protein</fullName>
    </recommendedName>
</protein>
<dbReference type="EMBL" id="JBBNAG010000007">
    <property type="protein sequence ID" value="KAK9119580.1"/>
    <property type="molecule type" value="Genomic_DNA"/>
</dbReference>
<dbReference type="InterPro" id="IPR039421">
    <property type="entry name" value="Type_1_exporter"/>
</dbReference>
<evidence type="ECO:0000259" key="3">
    <source>
        <dbReference type="PROSITE" id="PS50893"/>
    </source>
</evidence>
<organism evidence="4 5">
    <name type="scientific">Stephania cephalantha</name>
    <dbReference type="NCBI Taxonomy" id="152367"/>
    <lineage>
        <taxon>Eukaryota</taxon>
        <taxon>Viridiplantae</taxon>
        <taxon>Streptophyta</taxon>
        <taxon>Embryophyta</taxon>
        <taxon>Tracheophyta</taxon>
        <taxon>Spermatophyta</taxon>
        <taxon>Magnoliopsida</taxon>
        <taxon>Ranunculales</taxon>
        <taxon>Menispermaceae</taxon>
        <taxon>Menispermoideae</taxon>
        <taxon>Cissampelideae</taxon>
        <taxon>Stephania</taxon>
    </lineage>
</organism>
<comment type="caution">
    <text evidence="4">The sequence shown here is derived from an EMBL/GenBank/DDBJ whole genome shotgun (WGS) entry which is preliminary data.</text>
</comment>
<dbReference type="Gene3D" id="3.40.50.300">
    <property type="entry name" value="P-loop containing nucleotide triphosphate hydrolases"/>
    <property type="match status" value="2"/>
</dbReference>
<dbReference type="GO" id="GO:0042626">
    <property type="term" value="F:ATPase-coupled transmembrane transporter activity"/>
    <property type="evidence" value="ECO:0007669"/>
    <property type="project" value="TreeGrafter"/>
</dbReference>
<name>A0AAP0IQW3_9MAGN</name>
<keyword evidence="1" id="KW-0547">Nucleotide-binding</keyword>
<dbReference type="PROSITE" id="PS50893">
    <property type="entry name" value="ABC_TRANSPORTER_2"/>
    <property type="match status" value="1"/>
</dbReference>
<dbReference type="SUPFAM" id="SSF52540">
    <property type="entry name" value="P-loop containing nucleoside triphosphate hydrolases"/>
    <property type="match status" value="1"/>
</dbReference>
<keyword evidence="2" id="KW-0067">ATP-binding</keyword>
<dbReference type="InterPro" id="IPR027417">
    <property type="entry name" value="P-loop_NTPase"/>
</dbReference>